<gene>
    <name evidence="2" type="ORF">H9853_01905</name>
</gene>
<feature type="signal peptide" evidence="1">
    <location>
        <begin position="1"/>
        <end position="23"/>
    </location>
</feature>
<evidence type="ECO:0000313" key="3">
    <source>
        <dbReference type="Proteomes" id="UP000824156"/>
    </source>
</evidence>
<keyword evidence="1" id="KW-0732">Signal</keyword>
<evidence type="ECO:0000313" key="2">
    <source>
        <dbReference type="EMBL" id="HIX53753.1"/>
    </source>
</evidence>
<dbReference type="Proteomes" id="UP000824156">
    <property type="component" value="Unassembled WGS sequence"/>
</dbReference>
<reference evidence="2" key="2">
    <citation type="submission" date="2021-04" db="EMBL/GenBank/DDBJ databases">
        <authorList>
            <person name="Gilroy R."/>
        </authorList>
    </citation>
    <scope>NUCLEOTIDE SEQUENCE</scope>
    <source>
        <strain evidence="2">1719</strain>
    </source>
</reference>
<name>A0A9D2AXQ4_9SPHI</name>
<keyword evidence="2" id="KW-0378">Hydrolase</keyword>
<comment type="caution">
    <text evidence="2">The sequence shown here is derived from an EMBL/GenBank/DDBJ whole genome shotgun (WGS) entry which is preliminary data.</text>
</comment>
<dbReference type="AlphaFoldDB" id="A0A9D2AXQ4"/>
<feature type="chain" id="PRO_5039601380" evidence="1">
    <location>
        <begin position="24"/>
        <end position="905"/>
    </location>
</feature>
<accession>A0A9D2AXQ4</accession>
<dbReference type="EMBL" id="DXEZ01000053">
    <property type="protein sequence ID" value="HIX53753.1"/>
    <property type="molecule type" value="Genomic_DNA"/>
</dbReference>
<keyword evidence="2" id="KW-0645">Protease</keyword>
<proteinExistence type="predicted"/>
<organism evidence="2 3">
    <name type="scientific">Candidatus Sphingobacterium stercoripullorum</name>
    <dbReference type="NCBI Taxonomy" id="2838759"/>
    <lineage>
        <taxon>Bacteria</taxon>
        <taxon>Pseudomonadati</taxon>
        <taxon>Bacteroidota</taxon>
        <taxon>Sphingobacteriia</taxon>
        <taxon>Sphingobacteriales</taxon>
        <taxon>Sphingobacteriaceae</taxon>
        <taxon>Sphingobacterium</taxon>
    </lineage>
</organism>
<keyword evidence="2" id="KW-0121">Carboxypeptidase</keyword>
<protein>
    <submittedName>
        <fullName evidence="2">Carboxypeptidase regulatory-like domain-containing protein</fullName>
    </submittedName>
</protein>
<dbReference type="GO" id="GO:0004180">
    <property type="term" value="F:carboxypeptidase activity"/>
    <property type="evidence" value="ECO:0007669"/>
    <property type="project" value="UniProtKB-KW"/>
</dbReference>
<reference evidence="2" key="1">
    <citation type="journal article" date="2021" name="PeerJ">
        <title>Extensive microbial diversity within the chicken gut microbiome revealed by metagenomics and culture.</title>
        <authorList>
            <person name="Gilroy R."/>
            <person name="Ravi A."/>
            <person name="Getino M."/>
            <person name="Pursley I."/>
            <person name="Horton D.L."/>
            <person name="Alikhan N.F."/>
            <person name="Baker D."/>
            <person name="Gharbi K."/>
            <person name="Hall N."/>
            <person name="Watson M."/>
            <person name="Adriaenssens E.M."/>
            <person name="Foster-Nyarko E."/>
            <person name="Jarju S."/>
            <person name="Secka A."/>
            <person name="Antonio M."/>
            <person name="Oren A."/>
            <person name="Chaudhuri R.R."/>
            <person name="La Ragione R."/>
            <person name="Hildebrand F."/>
            <person name="Pallen M.J."/>
        </authorList>
    </citation>
    <scope>NUCLEOTIDE SEQUENCE</scope>
    <source>
        <strain evidence="2">1719</strain>
    </source>
</reference>
<sequence>MNIRNIVLSVIILLTFLQGTAQQKPDIPINTVVERLQKYLGVYPIEKMHMHFDKPYYGVGDTLWFKTYMDHNFVEYIPSTVGYVEILNSKDSLIQTMRIPLKNGVGEGHWVLNPEYVSQDNYRFRAYTKWMANFDPAFFYNKIVPIGDAINKKLGGTVQYEPSGRGGRTKATIQLRNARGELLGRQRVNWEANDGWDAFNKGRGTTDDMGRLSIDLNIKEEGWLENGRLVVSVDSEGGDRLRTDFSLKKSLWDVDVQFFPEGGELVAGVSKKLAFKAVGTDGKGVNVTGKILDDKKNEVATLEDFGLGMGYVNFMPQPGVSYTAEIDFGSEGVKSYPLPEVVSDKMTLSLADLSDNGMQVSIATSEENFPNVENKPFYIFAQLNGHLIYGAQLTMKNQQQSVLIPTENLPNGLAQVTLMSAQGEPLSERLLMIAREPLLDIAIKSDKSQYSKKDLVNLTIEVDNVPDSILGSYSISVVDEEKVPYDDNLEHSILSSFLLTADIKGYVEKPNYYFNEENENRDQALEALLLTQGFRRFDYSDLIAEKYPQITFLPEHGITLSGTLRMNNGRPVNNGGLHLSIPGGALRKDAYTDPSGKFAFENLSFPDSVEATINARGNDNYRDLVIHMDQTYFPDIDKNNPYWADQTQNIDQQFEKYLANSRNEFRTSVLIDEVTVTARVESKVSSRDFSALSGLSMADHRIEADRLKGCNVLTMCLSTLLTGITYDNQTLKYYVTRNYNMGSRVPVQFFLDGMPIDEPSLNSIMVEDIEAIEIFLKDELGTVRNVYQNDGVVSIMTKKKEKSQARMSLAEIESLLPKTNVLDLQPLGFIKERKFYAPKYDTPAKKNTNDYRTTIFWKPDIEIIGSGNVELEFYNADGNGNYKVIVEGKDAVGNIGRKVYRYKVQ</sequence>
<evidence type="ECO:0000256" key="1">
    <source>
        <dbReference type="SAM" id="SignalP"/>
    </source>
</evidence>